<dbReference type="InterPro" id="IPR001279">
    <property type="entry name" value="Metallo-B-lactamas"/>
</dbReference>
<dbReference type="PANTHER" id="PTHR46233">
    <property type="entry name" value="HYDROXYACYLGLUTATHIONE HYDROLASE GLOC"/>
    <property type="match status" value="1"/>
</dbReference>
<evidence type="ECO:0000259" key="5">
    <source>
        <dbReference type="SMART" id="SM00849"/>
    </source>
</evidence>
<feature type="domain" description="Metallo-beta-lactamase" evidence="5">
    <location>
        <begin position="30"/>
        <end position="204"/>
    </location>
</feature>
<gene>
    <name evidence="6" type="ORF">ETSY2_11445</name>
</gene>
<dbReference type="Gene3D" id="3.60.15.10">
    <property type="entry name" value="Ribonuclease Z/Hydroxyacylglutathione hydrolase-like"/>
    <property type="match status" value="1"/>
</dbReference>
<keyword evidence="3" id="KW-0378">Hydrolase</keyword>
<evidence type="ECO:0000256" key="1">
    <source>
        <dbReference type="ARBA" id="ARBA00001947"/>
    </source>
</evidence>
<evidence type="ECO:0000256" key="4">
    <source>
        <dbReference type="ARBA" id="ARBA00022833"/>
    </source>
</evidence>
<dbReference type="CDD" id="cd16275">
    <property type="entry name" value="BaeB-like_MBL-fold"/>
    <property type="match status" value="1"/>
</dbReference>
<evidence type="ECO:0000256" key="2">
    <source>
        <dbReference type="ARBA" id="ARBA00022723"/>
    </source>
</evidence>
<dbReference type="AlphaFoldDB" id="W4MB43"/>
<dbReference type="Proteomes" id="UP000019140">
    <property type="component" value="Unassembled WGS sequence"/>
</dbReference>
<name>W4MB43_9BACT</name>
<keyword evidence="7" id="KW-1185">Reference proteome</keyword>
<dbReference type="SMART" id="SM00849">
    <property type="entry name" value="Lactamase_B"/>
    <property type="match status" value="1"/>
</dbReference>
<evidence type="ECO:0000256" key="3">
    <source>
        <dbReference type="ARBA" id="ARBA00022801"/>
    </source>
</evidence>
<comment type="caution">
    <text evidence="6">The sequence shown here is derived from an EMBL/GenBank/DDBJ whole genome shotgun (WGS) entry which is preliminary data.</text>
</comment>
<dbReference type="GO" id="GO:0046872">
    <property type="term" value="F:metal ion binding"/>
    <property type="evidence" value="ECO:0007669"/>
    <property type="project" value="UniProtKB-KW"/>
</dbReference>
<evidence type="ECO:0000313" key="7">
    <source>
        <dbReference type="Proteomes" id="UP000019140"/>
    </source>
</evidence>
<dbReference type="Pfam" id="PF00753">
    <property type="entry name" value="Lactamase_B"/>
    <property type="match status" value="2"/>
</dbReference>
<accession>W4MB43</accession>
<proteinExistence type="predicted"/>
<dbReference type="InterPro" id="IPR051453">
    <property type="entry name" value="MBL_Glyoxalase_II"/>
</dbReference>
<dbReference type="GO" id="GO:0016787">
    <property type="term" value="F:hydrolase activity"/>
    <property type="evidence" value="ECO:0007669"/>
    <property type="project" value="UniProtKB-KW"/>
</dbReference>
<dbReference type="InterPro" id="IPR036866">
    <property type="entry name" value="RibonucZ/Hydroxyglut_hydro"/>
</dbReference>
<keyword evidence="2" id="KW-0479">Metal-binding</keyword>
<organism evidence="6 7">
    <name type="scientific">Candidatus Entotheonella gemina</name>
    <dbReference type="NCBI Taxonomy" id="1429439"/>
    <lineage>
        <taxon>Bacteria</taxon>
        <taxon>Pseudomonadati</taxon>
        <taxon>Nitrospinota/Tectimicrobiota group</taxon>
        <taxon>Candidatus Tectimicrobiota</taxon>
        <taxon>Candidatus Entotheonellia</taxon>
        <taxon>Candidatus Entotheonellales</taxon>
        <taxon>Candidatus Entotheonellaceae</taxon>
        <taxon>Candidatus Entotheonella</taxon>
    </lineage>
</organism>
<dbReference type="PANTHER" id="PTHR46233:SF3">
    <property type="entry name" value="HYDROXYACYLGLUTATHIONE HYDROLASE GLOC"/>
    <property type="match status" value="1"/>
</dbReference>
<comment type="cofactor">
    <cofactor evidence="1">
        <name>Zn(2+)</name>
        <dbReference type="ChEBI" id="CHEBI:29105"/>
    </cofactor>
</comment>
<dbReference type="SUPFAM" id="SSF56281">
    <property type="entry name" value="Metallo-hydrolase/oxidoreductase"/>
    <property type="match status" value="1"/>
</dbReference>
<keyword evidence="4" id="KW-0862">Zinc</keyword>
<dbReference type="HOGENOM" id="CLU_030571_5_3_7"/>
<protein>
    <recommendedName>
        <fullName evidence="5">Metallo-beta-lactamase domain-containing protein</fullName>
    </recommendedName>
</protein>
<dbReference type="EMBL" id="AZHX01000463">
    <property type="protein sequence ID" value="ETX07395.1"/>
    <property type="molecule type" value="Genomic_DNA"/>
</dbReference>
<evidence type="ECO:0000313" key="6">
    <source>
        <dbReference type="EMBL" id="ETX07395.1"/>
    </source>
</evidence>
<reference evidence="6 7" key="1">
    <citation type="journal article" date="2014" name="Nature">
        <title>An environmental bacterial taxon with a large and distinct metabolic repertoire.</title>
        <authorList>
            <person name="Wilson M.C."/>
            <person name="Mori T."/>
            <person name="Ruckert C."/>
            <person name="Uria A.R."/>
            <person name="Helf M.J."/>
            <person name="Takada K."/>
            <person name="Gernert C."/>
            <person name="Steffens U.A."/>
            <person name="Heycke N."/>
            <person name="Schmitt S."/>
            <person name="Rinke C."/>
            <person name="Helfrich E.J."/>
            <person name="Brachmann A.O."/>
            <person name="Gurgui C."/>
            <person name="Wakimoto T."/>
            <person name="Kracht M."/>
            <person name="Crusemann M."/>
            <person name="Hentschel U."/>
            <person name="Abe I."/>
            <person name="Matsunaga S."/>
            <person name="Kalinowski J."/>
            <person name="Takeyama H."/>
            <person name="Piel J."/>
        </authorList>
    </citation>
    <scope>NUCLEOTIDE SEQUENCE [LARGE SCALE GENOMIC DNA]</scope>
    <source>
        <strain evidence="7">TSY2</strain>
    </source>
</reference>
<sequence length="238" mass="26293">MQSRDRQWTGNGVDMAETLYLKQIECGPMQNYVYLIGDPATRQAAAVDPAWDIDRIVQTAQEDGYTISKVLITHTHQDHTGGELFGHHIPGLAELLEQVDVPVYVHQSETHILKSIPGSSKVGTESHQVVDLGGDVEITLVHTPGHTPGSQCFLVQNRLVSGDTLFIGACGRVDLPNSSPEDMHDSLTNKLMRLDDDTILYPGHNYAAQPTSTIGEQRRTNPYCQAVPLQQFLRMMGH</sequence>